<sequence>MGKWLYASMYKKLVEDVEFEKTIVYHHVENHHAINISKWIGYKFNYLETTYIVTNDHGRIE</sequence>
<evidence type="ECO:0000313" key="2">
    <source>
        <dbReference type="Proteomes" id="UP000183952"/>
    </source>
</evidence>
<reference evidence="1 2" key="1">
    <citation type="submission" date="2016-11" db="EMBL/GenBank/DDBJ databases">
        <authorList>
            <person name="Jaros S."/>
            <person name="Januszkiewicz K."/>
            <person name="Wedrychowicz H."/>
        </authorList>
    </citation>
    <scope>NUCLEOTIDE SEQUENCE [LARGE SCALE GENOMIC DNA]</scope>
    <source>
        <strain evidence="1 2">DSM 3090</strain>
    </source>
</reference>
<dbReference type="AlphaFoldDB" id="A0A1M6N4T2"/>
<evidence type="ECO:0008006" key="3">
    <source>
        <dbReference type="Google" id="ProtNLM"/>
    </source>
</evidence>
<accession>A0A1M6N4T2</accession>
<dbReference type="EMBL" id="FRAD01000009">
    <property type="protein sequence ID" value="SHJ90720.1"/>
    <property type="molecule type" value="Genomic_DNA"/>
</dbReference>
<proteinExistence type="predicted"/>
<evidence type="ECO:0000313" key="1">
    <source>
        <dbReference type="EMBL" id="SHJ90720.1"/>
    </source>
</evidence>
<keyword evidence="2" id="KW-1185">Reference proteome</keyword>
<organism evidence="1 2">
    <name type="scientific">Hathewaya proteolytica DSM 3090</name>
    <dbReference type="NCBI Taxonomy" id="1121331"/>
    <lineage>
        <taxon>Bacteria</taxon>
        <taxon>Bacillati</taxon>
        <taxon>Bacillota</taxon>
        <taxon>Clostridia</taxon>
        <taxon>Eubacteriales</taxon>
        <taxon>Clostridiaceae</taxon>
        <taxon>Hathewaya</taxon>
    </lineage>
</organism>
<protein>
    <recommendedName>
        <fullName evidence="3">Acetyltransferase (GNAT) domain-containing protein</fullName>
    </recommendedName>
</protein>
<name>A0A1M6N4T2_9CLOT</name>
<gene>
    <name evidence="1" type="ORF">SAMN02745248_01269</name>
</gene>
<dbReference type="Proteomes" id="UP000183952">
    <property type="component" value="Unassembled WGS sequence"/>
</dbReference>